<keyword evidence="6" id="KW-0378">Hydrolase</keyword>
<dbReference type="OrthoDB" id="9809679at2"/>
<feature type="domain" description="MIP18 family-like" evidence="7">
    <location>
        <begin position="5"/>
        <end position="75"/>
    </location>
</feature>
<keyword evidence="3 6" id="KW-0067">ATP-binding</keyword>
<evidence type="ECO:0000259" key="7">
    <source>
        <dbReference type="Pfam" id="PF01883"/>
    </source>
</evidence>
<evidence type="ECO:0000256" key="4">
    <source>
        <dbReference type="ARBA" id="ARBA00023004"/>
    </source>
</evidence>
<evidence type="ECO:0000256" key="5">
    <source>
        <dbReference type="ARBA" id="ARBA00023014"/>
    </source>
</evidence>
<sequence length="362" mass="39585">MVNQDQVLDALRKVEDPEVHRSIVDLDMVRNIDIRGSHVSLEIVLTIRGCPLHTVIEEDVRRALGEVPGIKTVDVKIGHMTDEERKRFAEKVRGPQQNTGQPLSELLSENSGVVFLAIASGKGGVGKSSVTANLARALAEMGYRVGVVDADIYGFSLPAIFNAVDKKPTVIDEMILPVEVEGIKLISMHYFVPDNSPVVWRGPMLGKMLRTFFSQVHWGKLDIVLLDLPPGTGDMALDVHTLLPQCKEIIVTTPQLEAAEVAVRAGIMGVRTHHEIVGVVENMAYFECPGCGERYPIFGEGGGAKVAAALQTEVIAQIPMAILQSGQKAFFGKNSSQGQEYALLAERVARRLHLQEQEQVQI</sequence>
<dbReference type="EMBL" id="FRAF01000030">
    <property type="protein sequence ID" value="SHK98067.1"/>
    <property type="molecule type" value="Genomic_DNA"/>
</dbReference>
<dbReference type="Proteomes" id="UP000184016">
    <property type="component" value="Unassembled WGS sequence"/>
</dbReference>
<dbReference type="PANTHER" id="PTHR42961:SF2">
    <property type="entry name" value="IRON-SULFUR PROTEIN NUBPL"/>
    <property type="match status" value="1"/>
</dbReference>
<dbReference type="InterPro" id="IPR044304">
    <property type="entry name" value="NUBPL-like"/>
</dbReference>
<name>A0A1M6WWF5_9BACL</name>
<dbReference type="GO" id="GO:0016887">
    <property type="term" value="F:ATP hydrolysis activity"/>
    <property type="evidence" value="ECO:0007669"/>
    <property type="project" value="UniProtKB-UniRule"/>
</dbReference>
<evidence type="ECO:0000256" key="6">
    <source>
        <dbReference type="HAMAP-Rule" id="MF_02040"/>
    </source>
</evidence>
<dbReference type="Gene3D" id="3.30.300.130">
    <property type="entry name" value="Fe-S cluster assembly (FSCA)"/>
    <property type="match status" value="1"/>
</dbReference>
<accession>A0A1M6WWF5</accession>
<proteinExistence type="inferred from homology"/>
<dbReference type="InterPro" id="IPR002744">
    <property type="entry name" value="MIP18-like"/>
</dbReference>
<dbReference type="InterPro" id="IPR033756">
    <property type="entry name" value="YlxH/NBP35"/>
</dbReference>
<reference evidence="9" key="1">
    <citation type="submission" date="2016-11" db="EMBL/GenBank/DDBJ databases">
        <authorList>
            <person name="Varghese N."/>
            <person name="Submissions S."/>
        </authorList>
    </citation>
    <scope>NUCLEOTIDE SEQUENCE [LARGE SCALE GENOMIC DNA]</scope>
    <source>
        <strain evidence="9">USBA-503</strain>
    </source>
</reference>
<dbReference type="GO" id="GO:0140663">
    <property type="term" value="F:ATP-dependent FeS chaperone activity"/>
    <property type="evidence" value="ECO:0007669"/>
    <property type="project" value="InterPro"/>
</dbReference>
<evidence type="ECO:0000256" key="2">
    <source>
        <dbReference type="ARBA" id="ARBA00022741"/>
    </source>
</evidence>
<organism evidence="8 9">
    <name type="scientific">Alicyclobacillus tolerans</name>
    <dbReference type="NCBI Taxonomy" id="90970"/>
    <lineage>
        <taxon>Bacteria</taxon>
        <taxon>Bacillati</taxon>
        <taxon>Bacillota</taxon>
        <taxon>Bacilli</taxon>
        <taxon>Bacillales</taxon>
        <taxon>Alicyclobacillaceae</taxon>
        <taxon>Alicyclobacillus</taxon>
    </lineage>
</organism>
<feature type="binding site" evidence="6">
    <location>
        <begin position="121"/>
        <end position="128"/>
    </location>
    <ligand>
        <name>ATP</name>
        <dbReference type="ChEBI" id="CHEBI:30616"/>
    </ligand>
</feature>
<protein>
    <recommendedName>
        <fullName evidence="6">Iron-sulfur cluster carrier protein</fullName>
    </recommendedName>
</protein>
<keyword evidence="2 6" id="KW-0547">Nucleotide-binding</keyword>
<keyword evidence="9" id="KW-1185">Reference proteome</keyword>
<dbReference type="RefSeq" id="WP_072875157.1">
    <property type="nucleotide sequence ID" value="NZ_FRAF01000030.1"/>
</dbReference>
<dbReference type="STRING" id="1830138.SAMN05443507_13011"/>
<evidence type="ECO:0000313" key="9">
    <source>
        <dbReference type="Proteomes" id="UP000184016"/>
    </source>
</evidence>
<evidence type="ECO:0000256" key="3">
    <source>
        <dbReference type="ARBA" id="ARBA00022840"/>
    </source>
</evidence>
<dbReference type="Gene3D" id="3.40.50.300">
    <property type="entry name" value="P-loop containing nucleotide triphosphate hydrolases"/>
    <property type="match status" value="1"/>
</dbReference>
<comment type="similarity">
    <text evidence="6">Belongs to the Mrp/NBP35 ATP-binding proteins family.</text>
</comment>
<keyword evidence="4 6" id="KW-0408">Iron</keyword>
<dbReference type="SUPFAM" id="SSF117916">
    <property type="entry name" value="Fe-S cluster assembly (FSCA) domain-like"/>
    <property type="match status" value="1"/>
</dbReference>
<dbReference type="Pfam" id="PF10609">
    <property type="entry name" value="ParA"/>
    <property type="match status" value="1"/>
</dbReference>
<dbReference type="SUPFAM" id="SSF52540">
    <property type="entry name" value="P-loop containing nucleoside triphosphate hydrolases"/>
    <property type="match status" value="1"/>
</dbReference>
<dbReference type="InterPro" id="IPR019591">
    <property type="entry name" value="Mrp/NBP35_ATP-bd"/>
</dbReference>
<evidence type="ECO:0000313" key="8">
    <source>
        <dbReference type="EMBL" id="SHK98067.1"/>
    </source>
</evidence>
<evidence type="ECO:0000256" key="1">
    <source>
        <dbReference type="ARBA" id="ARBA00022723"/>
    </source>
</evidence>
<dbReference type="GO" id="GO:0051539">
    <property type="term" value="F:4 iron, 4 sulfur cluster binding"/>
    <property type="evidence" value="ECO:0007669"/>
    <property type="project" value="TreeGrafter"/>
</dbReference>
<dbReference type="AlphaFoldDB" id="A0A1M6WWF5"/>
<dbReference type="CDD" id="cd02037">
    <property type="entry name" value="Mrp_NBP35"/>
    <property type="match status" value="1"/>
</dbReference>
<keyword evidence="1 6" id="KW-0479">Metal-binding</keyword>
<comment type="subunit">
    <text evidence="6">Homodimer.</text>
</comment>
<keyword evidence="5 6" id="KW-0411">Iron-sulfur</keyword>
<dbReference type="GO" id="GO:0046872">
    <property type="term" value="F:metal ion binding"/>
    <property type="evidence" value="ECO:0007669"/>
    <property type="project" value="UniProtKB-KW"/>
</dbReference>
<dbReference type="Pfam" id="PF01883">
    <property type="entry name" value="FeS_assembly_P"/>
    <property type="match status" value="1"/>
</dbReference>
<dbReference type="GO" id="GO:0005524">
    <property type="term" value="F:ATP binding"/>
    <property type="evidence" value="ECO:0007669"/>
    <property type="project" value="UniProtKB-UniRule"/>
</dbReference>
<gene>
    <name evidence="8" type="ORF">SAMN05443507_13011</name>
</gene>
<dbReference type="HAMAP" id="MF_02040">
    <property type="entry name" value="Mrp_NBP35"/>
    <property type="match status" value="1"/>
</dbReference>
<dbReference type="PANTHER" id="PTHR42961">
    <property type="entry name" value="IRON-SULFUR PROTEIN NUBPL"/>
    <property type="match status" value="1"/>
</dbReference>
<comment type="function">
    <text evidence="6">Binds and transfers iron-sulfur (Fe-S) clusters to target apoproteins. Can hydrolyze ATP.</text>
</comment>
<dbReference type="InterPro" id="IPR027417">
    <property type="entry name" value="P-loop_NTPase"/>
</dbReference>
<dbReference type="InterPro" id="IPR034904">
    <property type="entry name" value="FSCA_dom_sf"/>
</dbReference>
<dbReference type="GO" id="GO:0016226">
    <property type="term" value="P:iron-sulfur cluster assembly"/>
    <property type="evidence" value="ECO:0007669"/>
    <property type="project" value="InterPro"/>
</dbReference>